<protein>
    <recommendedName>
        <fullName evidence="3">Carbohydrate kinase FGGY N-terminal domain-containing protein</fullName>
    </recommendedName>
</protein>
<evidence type="ECO:0000256" key="2">
    <source>
        <dbReference type="ARBA" id="ARBA00022777"/>
    </source>
</evidence>
<keyword evidence="2" id="KW-0418">Kinase</keyword>
<reference evidence="4" key="1">
    <citation type="submission" date="2021-08" db="EMBL/GenBank/DDBJ databases">
        <title>WGS assembly of Ceratopteris richardii.</title>
        <authorList>
            <person name="Marchant D.B."/>
            <person name="Chen G."/>
            <person name="Jenkins J."/>
            <person name="Shu S."/>
            <person name="Leebens-Mack J."/>
            <person name="Grimwood J."/>
            <person name="Schmutz J."/>
            <person name="Soltis P."/>
            <person name="Soltis D."/>
            <person name="Chen Z.-H."/>
        </authorList>
    </citation>
    <scope>NUCLEOTIDE SEQUENCE</scope>
    <source>
        <strain evidence="4">Whitten #5841</strain>
        <tissue evidence="4">Leaf</tissue>
    </source>
</reference>
<evidence type="ECO:0000313" key="4">
    <source>
        <dbReference type="EMBL" id="KAH7286417.1"/>
    </source>
</evidence>
<evidence type="ECO:0000313" key="5">
    <source>
        <dbReference type="Proteomes" id="UP000825935"/>
    </source>
</evidence>
<dbReference type="Pfam" id="PF00370">
    <property type="entry name" value="FGGY_N"/>
    <property type="match status" value="1"/>
</dbReference>
<dbReference type="InterPro" id="IPR018484">
    <property type="entry name" value="FGGY_N"/>
</dbReference>
<evidence type="ECO:0000259" key="3">
    <source>
        <dbReference type="Pfam" id="PF00370"/>
    </source>
</evidence>
<comment type="caution">
    <text evidence="4">The sequence shown here is derived from an EMBL/GenBank/DDBJ whole genome shotgun (WGS) entry which is preliminary data.</text>
</comment>
<proteinExistence type="predicted"/>
<dbReference type="InterPro" id="IPR050406">
    <property type="entry name" value="FGGY_Carb_Kinase"/>
</dbReference>
<sequence>MQGAVTFIAGAPLHEKTSLLSLGQRPLERRLLPTSRVHLAIAAAIREHVLAIDVGTSGTKAAVISSDGTVKVSSFSPHPLPTSSAQLQQGSAEQDPGSWWLATKHAVCSCLSKMSSMTNESDCPLVKVVAVTGQMQDVILIPNVCDDDDYHQRHAILYSDTRATLEANEVSTLAGGDEHLVHVTGMKQGATRILASQTLNAFHS</sequence>
<dbReference type="AlphaFoldDB" id="A0A8T2QR28"/>
<gene>
    <name evidence="4" type="ORF">KP509_32G006100</name>
</gene>
<organism evidence="4 5">
    <name type="scientific">Ceratopteris richardii</name>
    <name type="common">Triangle waterfern</name>
    <dbReference type="NCBI Taxonomy" id="49495"/>
    <lineage>
        <taxon>Eukaryota</taxon>
        <taxon>Viridiplantae</taxon>
        <taxon>Streptophyta</taxon>
        <taxon>Embryophyta</taxon>
        <taxon>Tracheophyta</taxon>
        <taxon>Polypodiopsida</taxon>
        <taxon>Polypodiidae</taxon>
        <taxon>Polypodiales</taxon>
        <taxon>Pteridineae</taxon>
        <taxon>Pteridaceae</taxon>
        <taxon>Parkerioideae</taxon>
        <taxon>Ceratopteris</taxon>
    </lineage>
</organism>
<dbReference type="PANTHER" id="PTHR43095">
    <property type="entry name" value="SUGAR KINASE"/>
    <property type="match status" value="1"/>
</dbReference>
<dbReference type="Proteomes" id="UP000825935">
    <property type="component" value="Chromosome 32"/>
</dbReference>
<accession>A0A8T2QR28</accession>
<dbReference type="SUPFAM" id="SSF53067">
    <property type="entry name" value="Actin-like ATPase domain"/>
    <property type="match status" value="1"/>
</dbReference>
<evidence type="ECO:0000256" key="1">
    <source>
        <dbReference type="ARBA" id="ARBA00022679"/>
    </source>
</evidence>
<dbReference type="EMBL" id="CM035437">
    <property type="protein sequence ID" value="KAH7286417.1"/>
    <property type="molecule type" value="Genomic_DNA"/>
</dbReference>
<dbReference type="InterPro" id="IPR043129">
    <property type="entry name" value="ATPase_NBD"/>
</dbReference>
<dbReference type="GO" id="GO:0016301">
    <property type="term" value="F:kinase activity"/>
    <property type="evidence" value="ECO:0007669"/>
    <property type="project" value="UniProtKB-KW"/>
</dbReference>
<dbReference type="PANTHER" id="PTHR43095:SF5">
    <property type="entry name" value="XYLULOSE KINASE"/>
    <property type="match status" value="1"/>
</dbReference>
<dbReference type="GO" id="GO:0005975">
    <property type="term" value="P:carbohydrate metabolic process"/>
    <property type="evidence" value="ECO:0007669"/>
    <property type="project" value="InterPro"/>
</dbReference>
<keyword evidence="1" id="KW-0808">Transferase</keyword>
<dbReference type="OrthoDB" id="1728974at2759"/>
<feature type="domain" description="Carbohydrate kinase FGGY N-terminal" evidence="3">
    <location>
        <begin position="49"/>
        <end position="185"/>
    </location>
</feature>
<dbReference type="Gene3D" id="3.30.420.40">
    <property type="match status" value="1"/>
</dbReference>
<keyword evidence="5" id="KW-1185">Reference proteome</keyword>
<name>A0A8T2QR28_CERRI</name>